<dbReference type="PANTHER" id="PTHR11080">
    <property type="entry name" value="PYRAZINAMIDASE/NICOTINAMIDASE"/>
    <property type="match status" value="1"/>
</dbReference>
<reference evidence="9" key="1">
    <citation type="submission" date="2021-05" db="EMBL/GenBank/DDBJ databases">
        <title>A free-living protist that lacks canonical eukaryotic 1 DNA replication and segregation systems.</title>
        <authorList>
            <person name="Salas-Leiva D.E."/>
            <person name="Tromer E.C."/>
            <person name="Curtis B.A."/>
            <person name="Jerlstrom-Hultqvist J."/>
            <person name="Kolisko M."/>
            <person name="Yi Z."/>
            <person name="Salas-Leiva J.S."/>
            <person name="Gallot-Lavallee L."/>
            <person name="Kops G.J.P.L."/>
            <person name="Archibald J.M."/>
            <person name="Simpson A.G.B."/>
            <person name="Roger A.J."/>
        </authorList>
    </citation>
    <scope>NUCLEOTIDE SEQUENCE</scope>
    <source>
        <strain evidence="9">BICM</strain>
    </source>
</reference>
<dbReference type="NCBIfam" id="NF008623">
    <property type="entry name" value="PRK11609.1"/>
    <property type="match status" value="1"/>
</dbReference>
<evidence type="ECO:0000256" key="5">
    <source>
        <dbReference type="ARBA" id="ARBA00037900"/>
    </source>
</evidence>
<evidence type="ECO:0000313" key="10">
    <source>
        <dbReference type="Proteomes" id="UP000717585"/>
    </source>
</evidence>
<evidence type="ECO:0000256" key="7">
    <source>
        <dbReference type="ARBA" id="ARBA00043224"/>
    </source>
</evidence>
<evidence type="ECO:0000256" key="1">
    <source>
        <dbReference type="ARBA" id="ARBA00006336"/>
    </source>
</evidence>
<comment type="pathway">
    <text evidence="5">Cofactor biosynthesis; nicotinate biosynthesis; nicotinate from nicotinamide: step 1/1.</text>
</comment>
<dbReference type="InterPro" id="IPR000868">
    <property type="entry name" value="Isochorismatase-like_dom"/>
</dbReference>
<evidence type="ECO:0000256" key="3">
    <source>
        <dbReference type="ARBA" id="ARBA00022723"/>
    </source>
</evidence>
<keyword evidence="4" id="KW-0378">Hydrolase</keyword>
<evidence type="ECO:0000259" key="8">
    <source>
        <dbReference type="Pfam" id="PF00857"/>
    </source>
</evidence>
<dbReference type="EMBL" id="JAHDYR010000012">
    <property type="protein sequence ID" value="KAG9394892.1"/>
    <property type="molecule type" value="Genomic_DNA"/>
</dbReference>
<dbReference type="AlphaFoldDB" id="A0A8J6B8G2"/>
<dbReference type="GO" id="GO:0008936">
    <property type="term" value="F:nicotinamidase activity"/>
    <property type="evidence" value="ECO:0007669"/>
    <property type="project" value="UniProtKB-EC"/>
</dbReference>
<comment type="caution">
    <text evidence="9">The sequence shown here is derived from an EMBL/GenBank/DDBJ whole genome shotgun (WGS) entry which is preliminary data.</text>
</comment>
<accession>A0A8J6B8G2</accession>
<dbReference type="OrthoDB" id="1739143at2759"/>
<dbReference type="Gene3D" id="3.40.50.850">
    <property type="entry name" value="Isochorismatase-like"/>
    <property type="match status" value="1"/>
</dbReference>
<dbReference type="Proteomes" id="UP000717585">
    <property type="component" value="Unassembled WGS sequence"/>
</dbReference>
<dbReference type="GO" id="GO:0019363">
    <property type="term" value="P:pyridine nucleotide biosynthetic process"/>
    <property type="evidence" value="ECO:0007669"/>
    <property type="project" value="UniProtKB-KW"/>
</dbReference>
<evidence type="ECO:0000256" key="6">
    <source>
        <dbReference type="ARBA" id="ARBA00039017"/>
    </source>
</evidence>
<gene>
    <name evidence="9" type="ORF">J8273_0099</name>
</gene>
<dbReference type="GO" id="GO:0046872">
    <property type="term" value="F:metal ion binding"/>
    <property type="evidence" value="ECO:0007669"/>
    <property type="project" value="UniProtKB-KW"/>
</dbReference>
<sequence length="204" mass="21825">MPKTALIIVDVQNDFMEGGNLAVGDSRSIIDPINALRENGRYALIVLTQDWHPADHSSFASNNEGAEVMSTITSPTGLPGVAWPDHCVQGSEGAEFYADLKTKNTDVVVRKGTDTAVDSYSGFMDNDKQTKTDLEKILRANGITHVHIVGLAADYCVGFTALDAVDAGFNATLFTDCTRPVGADSWGEMQAKLAEKGVTLTESV</sequence>
<dbReference type="InterPro" id="IPR052347">
    <property type="entry name" value="Isochorismatase_Nicotinamidase"/>
</dbReference>
<evidence type="ECO:0000256" key="2">
    <source>
        <dbReference type="ARBA" id="ARBA00022642"/>
    </source>
</evidence>
<feature type="domain" description="Isochorismatase-like" evidence="8">
    <location>
        <begin position="4"/>
        <end position="201"/>
    </location>
</feature>
<dbReference type="EC" id="3.5.1.19" evidence="6"/>
<proteinExistence type="inferred from homology"/>
<dbReference type="SUPFAM" id="SSF52499">
    <property type="entry name" value="Isochorismatase-like hydrolases"/>
    <property type="match status" value="1"/>
</dbReference>
<keyword evidence="3" id="KW-0479">Metal-binding</keyword>
<dbReference type="InterPro" id="IPR036380">
    <property type="entry name" value="Isochorismatase-like_sf"/>
</dbReference>
<evidence type="ECO:0000313" key="9">
    <source>
        <dbReference type="EMBL" id="KAG9394892.1"/>
    </source>
</evidence>
<keyword evidence="2" id="KW-0662">Pyridine nucleotide biosynthesis</keyword>
<dbReference type="CDD" id="cd01011">
    <property type="entry name" value="nicotinamidase"/>
    <property type="match status" value="1"/>
</dbReference>
<keyword evidence="10" id="KW-1185">Reference proteome</keyword>
<organism evidence="9 10">
    <name type="scientific">Carpediemonas membranifera</name>
    <dbReference type="NCBI Taxonomy" id="201153"/>
    <lineage>
        <taxon>Eukaryota</taxon>
        <taxon>Metamonada</taxon>
        <taxon>Carpediemonas-like organisms</taxon>
        <taxon>Carpediemonas</taxon>
    </lineage>
</organism>
<evidence type="ECO:0000256" key="4">
    <source>
        <dbReference type="ARBA" id="ARBA00022801"/>
    </source>
</evidence>
<comment type="similarity">
    <text evidence="1">Belongs to the isochorismatase family.</text>
</comment>
<name>A0A8J6B8G2_9EUKA</name>
<protein>
    <recommendedName>
        <fullName evidence="6">nicotinamidase</fullName>
        <ecNumber evidence="6">3.5.1.19</ecNumber>
    </recommendedName>
    <alternativeName>
        <fullName evidence="7">Nicotinamide deamidase</fullName>
    </alternativeName>
</protein>
<dbReference type="Pfam" id="PF00857">
    <property type="entry name" value="Isochorismatase"/>
    <property type="match status" value="1"/>
</dbReference>
<dbReference type="PANTHER" id="PTHR11080:SF2">
    <property type="entry name" value="LD05707P"/>
    <property type="match status" value="1"/>
</dbReference>